<dbReference type="GeneID" id="37221273"/>
<protein>
    <submittedName>
        <fullName evidence="1">Uncharacterized protein</fullName>
    </submittedName>
</protein>
<dbReference type="RefSeq" id="XP_025569403.1">
    <property type="nucleotide sequence ID" value="XM_025716408.1"/>
</dbReference>
<evidence type="ECO:0000313" key="2">
    <source>
        <dbReference type="Proteomes" id="UP000249402"/>
    </source>
</evidence>
<gene>
    <name evidence="1" type="ORF">BO80DRAFT_369676</name>
</gene>
<dbReference type="AlphaFoldDB" id="A0A395GI11"/>
<name>A0A395GI11_9EURO</name>
<sequence length="227" mass="26765">DRGWNQVFQAALHFYLALNILFCFPELWDPTSREARNKKKSEEYRGTLMYQKTVRTWTLEGSNNEVPRYPHRQFFGLEDHFHQSAFLNCSTVAGFQPDVTDTARVELYLRMKGLPQELVWQITALADYDSQRPRRLPIPHDPLHRDNHRALRQYLTFCWQIMVRCNMLAQEVGIEINWVSEVVHALQDMASAPGRPLFTSKWDESFDYRLATMQGGSGELPYTFRYR</sequence>
<dbReference type="OrthoDB" id="3204049at2759"/>
<evidence type="ECO:0000313" key="1">
    <source>
        <dbReference type="EMBL" id="RAK95075.1"/>
    </source>
</evidence>
<keyword evidence="2" id="KW-1185">Reference proteome</keyword>
<reference evidence="1 2" key="1">
    <citation type="submission" date="2018-02" db="EMBL/GenBank/DDBJ databases">
        <title>The genomes of Aspergillus section Nigri reveals drivers in fungal speciation.</title>
        <authorList>
            <consortium name="DOE Joint Genome Institute"/>
            <person name="Vesth T.C."/>
            <person name="Nybo J."/>
            <person name="Theobald S."/>
            <person name="Brandl J."/>
            <person name="Frisvad J.C."/>
            <person name="Nielsen K.F."/>
            <person name="Lyhne E.K."/>
            <person name="Kogle M.E."/>
            <person name="Kuo A."/>
            <person name="Riley R."/>
            <person name="Clum A."/>
            <person name="Nolan M."/>
            <person name="Lipzen A."/>
            <person name="Salamov A."/>
            <person name="Henrissat B."/>
            <person name="Wiebenga A."/>
            <person name="De vries R.P."/>
            <person name="Grigoriev I.V."/>
            <person name="Mortensen U.H."/>
            <person name="Andersen M.R."/>
            <person name="Baker S.E."/>
        </authorList>
    </citation>
    <scope>NUCLEOTIDE SEQUENCE [LARGE SCALE GENOMIC DNA]</scope>
    <source>
        <strain evidence="1 2">CBS 121593</strain>
    </source>
</reference>
<organism evidence="1 2">
    <name type="scientific">Aspergillus ibericus CBS 121593</name>
    <dbReference type="NCBI Taxonomy" id="1448316"/>
    <lineage>
        <taxon>Eukaryota</taxon>
        <taxon>Fungi</taxon>
        <taxon>Dikarya</taxon>
        <taxon>Ascomycota</taxon>
        <taxon>Pezizomycotina</taxon>
        <taxon>Eurotiomycetes</taxon>
        <taxon>Eurotiomycetidae</taxon>
        <taxon>Eurotiales</taxon>
        <taxon>Aspergillaceae</taxon>
        <taxon>Aspergillus</taxon>
        <taxon>Aspergillus subgen. Circumdati</taxon>
    </lineage>
</organism>
<proteinExistence type="predicted"/>
<dbReference type="EMBL" id="KZ824504">
    <property type="protein sequence ID" value="RAK95075.1"/>
    <property type="molecule type" value="Genomic_DNA"/>
</dbReference>
<dbReference type="Proteomes" id="UP000249402">
    <property type="component" value="Unassembled WGS sequence"/>
</dbReference>
<accession>A0A395GI11</accession>
<feature type="non-terminal residue" evidence="1">
    <location>
        <position position="1"/>
    </location>
</feature>
<dbReference type="VEuPathDB" id="FungiDB:BO80DRAFT_369676"/>